<dbReference type="AlphaFoldDB" id="A0A0M4CDF0"/>
<dbReference type="KEGG" id="cdx:CDES_05455"/>
<protein>
    <submittedName>
        <fullName evidence="1">Uncharacterized protein</fullName>
    </submittedName>
</protein>
<evidence type="ECO:0000313" key="1">
    <source>
        <dbReference type="EMBL" id="ALC05528.1"/>
    </source>
</evidence>
<evidence type="ECO:0000313" key="2">
    <source>
        <dbReference type="Proteomes" id="UP000068067"/>
    </source>
</evidence>
<dbReference type="OrthoDB" id="4423830at2"/>
<accession>A0A0M4CDF0</accession>
<dbReference type="Gene3D" id="3.40.190.10">
    <property type="entry name" value="Periplasmic binding protein-like II"/>
    <property type="match status" value="1"/>
</dbReference>
<dbReference type="PATRIC" id="fig|931089.4.peg.1109"/>
<dbReference type="EMBL" id="CP009220">
    <property type="protein sequence ID" value="ALC05528.1"/>
    <property type="molecule type" value="Genomic_DNA"/>
</dbReference>
<dbReference type="STRING" id="931089.CDES_05455"/>
<dbReference type="RefSeq" id="WP_053544592.1">
    <property type="nucleotide sequence ID" value="NZ_CP009220.1"/>
</dbReference>
<organism evidence="1 2">
    <name type="scientific">Corynebacterium deserti GIMN1.010</name>
    <dbReference type="NCBI Taxonomy" id="931089"/>
    <lineage>
        <taxon>Bacteria</taxon>
        <taxon>Bacillati</taxon>
        <taxon>Actinomycetota</taxon>
        <taxon>Actinomycetes</taxon>
        <taxon>Mycobacteriales</taxon>
        <taxon>Corynebacteriaceae</taxon>
        <taxon>Corynebacterium</taxon>
    </lineage>
</organism>
<dbReference type="Proteomes" id="UP000068067">
    <property type="component" value="Chromosome"/>
</dbReference>
<gene>
    <name evidence="1" type="ORF">CDES_05455</name>
</gene>
<sequence length="224" mass="24071">MKKVGRRVGILTTVAMIGATVAGCSADSYEPSPQAPLGTVDNLQILSPEGNVEAFVLGKLYETALEERGRSVSLQLVEGTLATQLKDLRGGPTDIVIGCAGELLEFYNPDLADELKEEYAQVSVFDRNSGEWREKVYDALQGSLPTSLSATDPSNAVGCQNNTSLPQNLVPIYRKPNLARYDRDTLNLVSGALTTGELREMVRSSSNTGTISNSALDFLRSKGL</sequence>
<proteinExistence type="predicted"/>
<dbReference type="PROSITE" id="PS51257">
    <property type="entry name" value="PROKAR_LIPOPROTEIN"/>
    <property type="match status" value="1"/>
</dbReference>
<reference evidence="1 2" key="1">
    <citation type="submission" date="2014-08" db="EMBL/GenBank/DDBJ databases">
        <title>Complete genome sequence of Corynebacterium deserti GIMN1.010 (=DSM 45689), isolated from desert sand in western China.</title>
        <authorList>
            <person name="Ruckert C."/>
            <person name="Albersmeier A."/>
            <person name="Kalinowski J."/>
        </authorList>
    </citation>
    <scope>NUCLEOTIDE SEQUENCE [LARGE SCALE GENOMIC DNA]</scope>
    <source>
        <strain evidence="1 2">GIMN1.010</strain>
    </source>
</reference>
<name>A0A0M4CDF0_9CORY</name>
<keyword evidence="2" id="KW-1185">Reference proteome</keyword>